<dbReference type="RefSeq" id="WP_369331327.1">
    <property type="nucleotide sequence ID" value="NZ_JAULBC010000007.1"/>
</dbReference>
<dbReference type="Gene3D" id="2.40.170.20">
    <property type="entry name" value="TonB-dependent receptor, beta-barrel domain"/>
    <property type="match status" value="1"/>
</dbReference>
<sequence length="1000" mass="107647">MKKILLLLGMLFCFVLYGSAQNMNVNGIVKDQDNKPLQGVTIALKSSGVAVKTDASGAFILTVPSGGTLVISHVGFETKEVIAASGTMDIQLKNHYEKLDDIVVIGYGSQRKKDLTGSVTSISTKDFKDQPVTSVSQVLQGRSAGVQVISNAGSPGGDVSIRIRGNNSIMGNNNPLYIIDGFVGADYSAINPSDIASIEVLKDASATAIYGSRGANGVVLISTKKGRSGAVQVEFSTRFTTAKVIKKMDLLNAADFARTVNDRSIATGIAPTFTQSQIDSFAKYGGTDWQNEVFRTAPGQEYLLGISGGGDKTTFYVGGNYLDQKGVLLNSYYKRFSLRTNLNSQLSNKLSLYINSFVTRQEKNNVNGDGGRWSPVTQALAWSPTVPVRDASGNFTVNDPVSSITYNPVAILLDQNKTEQNTSANILLGMKYQFAPGLTLDISGGTNYINLQGLNYSGPAVSNNLPGASRSSAESISLQSTNNLTYTHLFNNVHRLTATAVFEVQTYKNNGFSAAGNNLTFPELGYYNLSQASSYGVNTAYSNYGLISYLGRVNYSFKDKYLVTGSVRRDGSSKFQKGNQYSTFPSVGLGWKLSEEDFIKRMNIFSSLKLRAGYGITGSQAINPYQTMTGYSNVTTSFTSGTLTSGVVLGNPGNENLKWESTQQLDFGIDAEVFNGRLSFAADYYMKHTKDLLLAVPVPSYAGGGSMLSNVGAMDNSGYEFTVTGVPVATKINWTTSFNLSILHNKVVSLNAGQNKLFAGSSVGAGLSAQPEFVLIPGMPLGSYWGLTYLGTWKAADKDAALYGNVAGDSKYLDLNGDHKIDGNDYHVIGHGLPKYTWGWNNTATYKHFTLNIFVQAVGGYDKLDYLYAAAISANADIRQATIADIKNRYIPGVNETSDIPAFTTTGKNYTQSTRFLEDGSFIRLKNISLGYDLPQSLLKKVNIKLFVSGANLLTITKYKGFDPETTSLTSGAGADVSQSIDYGSYPNAKSITAGVTVRF</sequence>
<evidence type="ECO:0000256" key="8">
    <source>
        <dbReference type="SAM" id="SignalP"/>
    </source>
</evidence>
<dbReference type="Gene3D" id="2.170.130.10">
    <property type="entry name" value="TonB-dependent receptor, plug domain"/>
    <property type="match status" value="1"/>
</dbReference>
<reference evidence="10 11" key="1">
    <citation type="submission" date="2023-07" db="EMBL/GenBank/DDBJ databases">
        <authorList>
            <person name="Lian W.-H."/>
        </authorList>
    </citation>
    <scope>NUCLEOTIDE SEQUENCE [LARGE SCALE GENOMIC DNA]</scope>
    <source>
        <strain evidence="10 11">SYSU DXS3180</strain>
    </source>
</reference>
<evidence type="ECO:0000313" key="10">
    <source>
        <dbReference type="EMBL" id="MEX6689921.1"/>
    </source>
</evidence>
<feature type="chain" id="PRO_5046475749" evidence="8">
    <location>
        <begin position="21"/>
        <end position="1000"/>
    </location>
</feature>
<keyword evidence="8" id="KW-0732">Signal</keyword>
<feature type="domain" description="TonB-dependent receptor plug" evidence="9">
    <location>
        <begin position="112"/>
        <end position="218"/>
    </location>
</feature>
<protein>
    <submittedName>
        <fullName evidence="10">TonB-dependent receptor</fullName>
    </submittedName>
</protein>
<evidence type="ECO:0000256" key="3">
    <source>
        <dbReference type="ARBA" id="ARBA00022452"/>
    </source>
</evidence>
<evidence type="ECO:0000313" key="11">
    <source>
        <dbReference type="Proteomes" id="UP001560573"/>
    </source>
</evidence>
<dbReference type="InterPro" id="IPR008969">
    <property type="entry name" value="CarboxyPept-like_regulatory"/>
</dbReference>
<evidence type="ECO:0000256" key="6">
    <source>
        <dbReference type="ARBA" id="ARBA00023237"/>
    </source>
</evidence>
<keyword evidence="10" id="KW-0675">Receptor</keyword>
<dbReference type="PROSITE" id="PS52016">
    <property type="entry name" value="TONB_DEPENDENT_REC_3"/>
    <property type="match status" value="1"/>
</dbReference>
<keyword evidence="2 7" id="KW-0813">Transport</keyword>
<dbReference type="Gene3D" id="2.60.40.1120">
    <property type="entry name" value="Carboxypeptidase-like, regulatory domain"/>
    <property type="match status" value="1"/>
</dbReference>
<dbReference type="SUPFAM" id="SSF49464">
    <property type="entry name" value="Carboxypeptidase regulatory domain-like"/>
    <property type="match status" value="1"/>
</dbReference>
<dbReference type="Proteomes" id="UP001560573">
    <property type="component" value="Unassembled WGS sequence"/>
</dbReference>
<keyword evidence="4 7" id="KW-0812">Transmembrane</keyword>
<comment type="subcellular location">
    <subcellularLocation>
        <location evidence="1 7">Cell outer membrane</location>
        <topology evidence="1 7">Multi-pass membrane protein</topology>
    </subcellularLocation>
</comment>
<accession>A0ABV3ZJ52</accession>
<evidence type="ECO:0000256" key="4">
    <source>
        <dbReference type="ARBA" id="ARBA00022692"/>
    </source>
</evidence>
<evidence type="ECO:0000259" key="9">
    <source>
        <dbReference type="Pfam" id="PF07715"/>
    </source>
</evidence>
<dbReference type="Pfam" id="PF07715">
    <property type="entry name" value="Plug"/>
    <property type="match status" value="1"/>
</dbReference>
<name>A0ABV3ZJ52_9BACT</name>
<keyword evidence="3 7" id="KW-1134">Transmembrane beta strand</keyword>
<evidence type="ECO:0000256" key="2">
    <source>
        <dbReference type="ARBA" id="ARBA00022448"/>
    </source>
</evidence>
<dbReference type="InterPro" id="IPR039426">
    <property type="entry name" value="TonB-dep_rcpt-like"/>
</dbReference>
<evidence type="ECO:0000256" key="5">
    <source>
        <dbReference type="ARBA" id="ARBA00023136"/>
    </source>
</evidence>
<feature type="signal peptide" evidence="8">
    <location>
        <begin position="1"/>
        <end position="20"/>
    </location>
</feature>
<dbReference type="InterPro" id="IPR036942">
    <property type="entry name" value="Beta-barrel_TonB_sf"/>
</dbReference>
<evidence type="ECO:0000256" key="7">
    <source>
        <dbReference type="PROSITE-ProRule" id="PRU01360"/>
    </source>
</evidence>
<dbReference type="NCBIfam" id="TIGR04057">
    <property type="entry name" value="SusC_RagA_signa"/>
    <property type="match status" value="1"/>
</dbReference>
<dbReference type="InterPro" id="IPR023996">
    <property type="entry name" value="TonB-dep_OMP_SusC/RagA"/>
</dbReference>
<keyword evidence="11" id="KW-1185">Reference proteome</keyword>
<dbReference type="SUPFAM" id="SSF56935">
    <property type="entry name" value="Porins"/>
    <property type="match status" value="1"/>
</dbReference>
<keyword evidence="5 7" id="KW-0472">Membrane</keyword>
<comment type="similarity">
    <text evidence="7">Belongs to the TonB-dependent receptor family.</text>
</comment>
<gene>
    <name evidence="10" type="ORF">QTN47_20605</name>
</gene>
<comment type="caution">
    <text evidence="10">The sequence shown here is derived from an EMBL/GenBank/DDBJ whole genome shotgun (WGS) entry which is preliminary data.</text>
</comment>
<dbReference type="InterPro" id="IPR037066">
    <property type="entry name" value="Plug_dom_sf"/>
</dbReference>
<proteinExistence type="inferred from homology"/>
<dbReference type="InterPro" id="IPR012910">
    <property type="entry name" value="Plug_dom"/>
</dbReference>
<dbReference type="EMBL" id="JAULBC010000007">
    <property type="protein sequence ID" value="MEX6689921.1"/>
    <property type="molecule type" value="Genomic_DNA"/>
</dbReference>
<dbReference type="Pfam" id="PF13715">
    <property type="entry name" value="CarbopepD_reg_2"/>
    <property type="match status" value="1"/>
</dbReference>
<dbReference type="PROSITE" id="PS00018">
    <property type="entry name" value="EF_HAND_1"/>
    <property type="match status" value="1"/>
</dbReference>
<dbReference type="InterPro" id="IPR023997">
    <property type="entry name" value="TonB-dep_OMP_SusC/RagA_CS"/>
</dbReference>
<evidence type="ECO:0000256" key="1">
    <source>
        <dbReference type="ARBA" id="ARBA00004571"/>
    </source>
</evidence>
<organism evidence="10 11">
    <name type="scientific">Danxiaibacter flavus</name>
    <dbReference type="NCBI Taxonomy" id="3049108"/>
    <lineage>
        <taxon>Bacteria</taxon>
        <taxon>Pseudomonadati</taxon>
        <taxon>Bacteroidota</taxon>
        <taxon>Chitinophagia</taxon>
        <taxon>Chitinophagales</taxon>
        <taxon>Chitinophagaceae</taxon>
        <taxon>Danxiaibacter</taxon>
    </lineage>
</organism>
<dbReference type="InterPro" id="IPR018247">
    <property type="entry name" value="EF_Hand_1_Ca_BS"/>
</dbReference>
<dbReference type="NCBIfam" id="TIGR04056">
    <property type="entry name" value="OMP_RagA_SusC"/>
    <property type="match status" value="1"/>
</dbReference>
<keyword evidence="6 7" id="KW-0998">Cell outer membrane</keyword>